<reference evidence="2" key="1">
    <citation type="submission" date="2022-06" db="EMBL/GenBank/DDBJ databases">
        <title>Genome Sequence of Candolleomyces eurysporus.</title>
        <authorList>
            <person name="Buettner E."/>
        </authorList>
    </citation>
    <scope>NUCLEOTIDE SEQUENCE</scope>
    <source>
        <strain evidence="2">VTCC 930004</strain>
    </source>
</reference>
<evidence type="ECO:0000313" key="3">
    <source>
        <dbReference type="Proteomes" id="UP001140091"/>
    </source>
</evidence>
<dbReference type="InterPro" id="IPR029069">
    <property type="entry name" value="HotDog_dom_sf"/>
</dbReference>
<dbReference type="Gene3D" id="3.10.129.10">
    <property type="entry name" value="Hotdog Thioesterase"/>
    <property type="match status" value="1"/>
</dbReference>
<gene>
    <name evidence="2" type="ORF">H1R20_g5205</name>
</gene>
<dbReference type="AlphaFoldDB" id="A0A9W8MK09"/>
<dbReference type="Pfam" id="PF00781">
    <property type="entry name" value="DAGK_cat"/>
    <property type="match status" value="1"/>
</dbReference>
<protein>
    <recommendedName>
        <fullName evidence="1">DAGKc domain-containing protein</fullName>
    </recommendedName>
</protein>
<dbReference type="Proteomes" id="UP001140091">
    <property type="component" value="Unassembled WGS sequence"/>
</dbReference>
<dbReference type="InterPro" id="IPR017438">
    <property type="entry name" value="ATP-NAD_kinase_N"/>
</dbReference>
<dbReference type="PANTHER" id="PTHR12358">
    <property type="entry name" value="SPHINGOSINE KINASE"/>
    <property type="match status" value="1"/>
</dbReference>
<name>A0A9W8MK09_9AGAR</name>
<dbReference type="GO" id="GO:0001727">
    <property type="term" value="F:lipid kinase activity"/>
    <property type="evidence" value="ECO:0007669"/>
    <property type="project" value="UniProtKB-ARBA"/>
</dbReference>
<dbReference type="Gene3D" id="3.40.50.10330">
    <property type="entry name" value="Probable inorganic polyphosphate/atp-NAD kinase, domain 1"/>
    <property type="match status" value="1"/>
</dbReference>
<dbReference type="GO" id="GO:0046512">
    <property type="term" value="P:sphingosine biosynthetic process"/>
    <property type="evidence" value="ECO:0007669"/>
    <property type="project" value="TreeGrafter"/>
</dbReference>
<accession>A0A9W8MK09</accession>
<dbReference type="GO" id="GO:0016020">
    <property type="term" value="C:membrane"/>
    <property type="evidence" value="ECO:0007669"/>
    <property type="project" value="TreeGrafter"/>
</dbReference>
<proteinExistence type="predicted"/>
<dbReference type="GO" id="GO:0016773">
    <property type="term" value="F:phosphotransferase activity, alcohol group as acceptor"/>
    <property type="evidence" value="ECO:0007669"/>
    <property type="project" value="UniProtKB-ARBA"/>
</dbReference>
<dbReference type="InterPro" id="IPR016064">
    <property type="entry name" value="NAD/diacylglycerol_kinase_sf"/>
</dbReference>
<dbReference type="InterPro" id="IPR050187">
    <property type="entry name" value="Lipid_Phosphate_FormReg"/>
</dbReference>
<dbReference type="InterPro" id="IPR001206">
    <property type="entry name" value="Diacylglycerol_kinase_cat_dom"/>
</dbReference>
<organism evidence="2 3">
    <name type="scientific">Candolleomyces eurysporus</name>
    <dbReference type="NCBI Taxonomy" id="2828524"/>
    <lineage>
        <taxon>Eukaryota</taxon>
        <taxon>Fungi</taxon>
        <taxon>Dikarya</taxon>
        <taxon>Basidiomycota</taxon>
        <taxon>Agaricomycotina</taxon>
        <taxon>Agaricomycetes</taxon>
        <taxon>Agaricomycetidae</taxon>
        <taxon>Agaricales</taxon>
        <taxon>Agaricineae</taxon>
        <taxon>Psathyrellaceae</taxon>
        <taxon>Candolleomyces</taxon>
    </lineage>
</organism>
<keyword evidence="3" id="KW-1185">Reference proteome</keyword>
<evidence type="ECO:0000313" key="2">
    <source>
        <dbReference type="EMBL" id="KAJ2931883.1"/>
    </source>
</evidence>
<dbReference type="PANTHER" id="PTHR12358:SF31">
    <property type="entry name" value="ACYLGLYCEROL KINASE, MITOCHONDRIAL"/>
    <property type="match status" value="1"/>
</dbReference>
<feature type="non-terminal residue" evidence="2">
    <location>
        <position position="1"/>
    </location>
</feature>
<dbReference type="Gene3D" id="2.60.200.40">
    <property type="match status" value="1"/>
</dbReference>
<dbReference type="PROSITE" id="PS50146">
    <property type="entry name" value="DAGK"/>
    <property type="match status" value="1"/>
</dbReference>
<comment type="caution">
    <text evidence="2">The sequence shown here is derived from an EMBL/GenBank/DDBJ whole genome shotgun (WGS) entry which is preliminary data.</text>
</comment>
<dbReference type="SMART" id="SM00046">
    <property type="entry name" value="DAGKc"/>
    <property type="match status" value="1"/>
</dbReference>
<sequence>MSLSDTRIPVRLSSSHHNLTFHWTDKAFYVLHDVRKAEGTAPSSTPRTALTVSYQPEGPRHTRTHDVLHHNLLRVSFDSESNTLTVSYLKPKKKNKHAQLVVLKGVVHDVDPKVVETWAEAVMKALYEDNGAKRCRRLLVFVNPHGGVGKGVKLFKKVVEPVFLASGCDLTVVQTERRGHAFDYVKTLSLDYDAIVTVSGDGLIHEVLNGLAQHEDPMKALNISLAPIPAGSGNGLALNLIGIENTDSASAALNVVKGRPMKTDLFSITQGGKRSLSFMSQSLGLMADLDLDTEHLRWIGDTRFLYGLLRGIITFNPCPIQLSMKVAGLDKDAMAKAFHDKRLASQDPKDSVEKTNSSSGALPNLHYLPDDKEGWIDFEDPILFVYAGQGPYVGRDYMAFPVSLPDDGYIDLSIMPLTTRGEMLSAIDGAETGENFWLSQLQYYKAHAYRVKPLSKKGNFSVDAGESKKKVTLDEWIASPPTTSGVDHLHFEHLADLYITLPTRDGSRKPHEEPKPGMPLGYGHHLAFFHARKAEHQLREDGTDEEISPPAPFLTRMWAGGKITWDIDNPLISGTKTTSSGSVLTALKKGFEKNRPMVFVTQKIEFTMEGKSTPSVVEERQHVYLPEGRVVRKEPRLVPDIPASADFSFTYKPTPVTLFRFSSLMFNAHHIHLDKDYTTNVEGYPERLVHGPLTAMMLLESLTFNYPMAHIKEFEYRATNPMYIDRELTLNGTWVDETTAKVWCVDNEGVVGMRGTIKTAA</sequence>
<evidence type="ECO:0000259" key="1">
    <source>
        <dbReference type="PROSITE" id="PS50146"/>
    </source>
</evidence>
<dbReference type="SUPFAM" id="SSF111331">
    <property type="entry name" value="NAD kinase/diacylglycerol kinase-like"/>
    <property type="match status" value="1"/>
</dbReference>
<feature type="domain" description="DAGKc" evidence="1">
    <location>
        <begin position="133"/>
        <end position="272"/>
    </location>
</feature>
<dbReference type="SUPFAM" id="SSF54637">
    <property type="entry name" value="Thioesterase/thiol ester dehydrase-isomerase"/>
    <property type="match status" value="1"/>
</dbReference>
<dbReference type="GO" id="GO:0005737">
    <property type="term" value="C:cytoplasm"/>
    <property type="evidence" value="ECO:0007669"/>
    <property type="project" value="TreeGrafter"/>
</dbReference>
<dbReference type="OrthoDB" id="3853857at2759"/>
<dbReference type="EMBL" id="JANBPK010000793">
    <property type="protein sequence ID" value="KAJ2931883.1"/>
    <property type="molecule type" value="Genomic_DNA"/>
</dbReference>